<dbReference type="SUPFAM" id="SSF50104">
    <property type="entry name" value="Translation proteins SH3-like domain"/>
    <property type="match status" value="1"/>
</dbReference>
<dbReference type="InterPro" id="IPR036735">
    <property type="entry name" value="NGN_dom_sf"/>
</dbReference>
<organism evidence="10 11">
    <name type="scientific">Candidatus Muproteobacteria bacterium RBG_16_60_9</name>
    <dbReference type="NCBI Taxonomy" id="1817755"/>
    <lineage>
        <taxon>Bacteria</taxon>
        <taxon>Pseudomonadati</taxon>
        <taxon>Pseudomonadota</taxon>
        <taxon>Candidatus Muproteobacteria</taxon>
    </lineage>
</organism>
<dbReference type="CDD" id="cd06091">
    <property type="entry name" value="KOW_NusG"/>
    <property type="match status" value="1"/>
</dbReference>
<dbReference type="AlphaFoldDB" id="A0A1F6UYF7"/>
<feature type="domain" description="NusG-like N-terminal" evidence="8">
    <location>
        <begin position="2"/>
        <end position="111"/>
    </location>
</feature>
<accession>A0A1F6UYF7</accession>
<dbReference type="HAMAP" id="MF_00948">
    <property type="entry name" value="NusG"/>
    <property type="match status" value="1"/>
</dbReference>
<dbReference type="EMBL" id="MFSP01000179">
    <property type="protein sequence ID" value="OGI62363.1"/>
    <property type="molecule type" value="Genomic_DNA"/>
</dbReference>
<dbReference type="SUPFAM" id="SSF82679">
    <property type="entry name" value="N-utilization substance G protein NusG, N-terminal domain"/>
    <property type="match status" value="1"/>
</dbReference>
<evidence type="ECO:0000256" key="3">
    <source>
        <dbReference type="ARBA" id="ARBA00023015"/>
    </source>
</evidence>
<dbReference type="Pfam" id="PF00467">
    <property type="entry name" value="KOW"/>
    <property type="match status" value="1"/>
</dbReference>
<dbReference type="InterPro" id="IPR014722">
    <property type="entry name" value="Rib_uL2_dom2"/>
</dbReference>
<feature type="domain" description="KOW" evidence="9">
    <location>
        <begin position="123"/>
        <end position="150"/>
    </location>
</feature>
<keyword evidence="1 5" id="KW-0806">Transcription termination</keyword>
<evidence type="ECO:0000256" key="5">
    <source>
        <dbReference type="HAMAP-Rule" id="MF_00948"/>
    </source>
</evidence>
<dbReference type="SMART" id="SM00738">
    <property type="entry name" value="NGN"/>
    <property type="match status" value="1"/>
</dbReference>
<reference evidence="10 11" key="1">
    <citation type="journal article" date="2016" name="Nat. Commun.">
        <title>Thousands of microbial genomes shed light on interconnected biogeochemical processes in an aquifer system.</title>
        <authorList>
            <person name="Anantharaman K."/>
            <person name="Brown C.T."/>
            <person name="Hug L.A."/>
            <person name="Sharon I."/>
            <person name="Castelle C.J."/>
            <person name="Probst A.J."/>
            <person name="Thomas B.C."/>
            <person name="Singh A."/>
            <person name="Wilkins M.J."/>
            <person name="Karaoz U."/>
            <person name="Brodie E.L."/>
            <person name="Williams K.H."/>
            <person name="Hubbard S.S."/>
            <person name="Banfield J.F."/>
        </authorList>
    </citation>
    <scope>NUCLEOTIDE SEQUENCE [LARGE SCALE GENOMIC DNA]</scope>
</reference>
<proteinExistence type="inferred from homology"/>
<dbReference type="FunFam" id="3.30.70.940:FF:000001">
    <property type="entry name" value="Transcription termination/antitermination protein NusG"/>
    <property type="match status" value="1"/>
</dbReference>
<dbReference type="GO" id="GO:0006353">
    <property type="term" value="P:DNA-templated transcription termination"/>
    <property type="evidence" value="ECO:0007669"/>
    <property type="project" value="UniProtKB-UniRule"/>
</dbReference>
<dbReference type="PANTHER" id="PTHR30265:SF2">
    <property type="entry name" value="TRANSCRIPTION TERMINATION_ANTITERMINATION PROTEIN NUSG"/>
    <property type="match status" value="1"/>
</dbReference>
<dbReference type="GO" id="GO:0031564">
    <property type="term" value="P:transcription antitermination"/>
    <property type="evidence" value="ECO:0007669"/>
    <property type="project" value="UniProtKB-UniRule"/>
</dbReference>
<dbReference type="Proteomes" id="UP000179076">
    <property type="component" value="Unassembled WGS sequence"/>
</dbReference>
<evidence type="ECO:0000259" key="8">
    <source>
        <dbReference type="SMART" id="SM00738"/>
    </source>
</evidence>
<comment type="similarity">
    <text evidence="5 7">Belongs to the NusG family.</text>
</comment>
<evidence type="ECO:0000256" key="2">
    <source>
        <dbReference type="ARBA" id="ARBA00022814"/>
    </source>
</evidence>
<dbReference type="PANTHER" id="PTHR30265">
    <property type="entry name" value="RHO-INTERACTING TRANSCRIPTION TERMINATION FACTOR NUSG"/>
    <property type="match status" value="1"/>
</dbReference>
<dbReference type="GO" id="GO:0006354">
    <property type="term" value="P:DNA-templated transcription elongation"/>
    <property type="evidence" value="ECO:0007669"/>
    <property type="project" value="UniProtKB-UniRule"/>
</dbReference>
<dbReference type="PROSITE" id="PS01014">
    <property type="entry name" value="NUSG"/>
    <property type="match status" value="1"/>
</dbReference>
<dbReference type="SMART" id="SM00739">
    <property type="entry name" value="KOW"/>
    <property type="match status" value="1"/>
</dbReference>
<comment type="function">
    <text evidence="5 7">Participates in transcription elongation, termination and antitermination.</text>
</comment>
<dbReference type="InterPro" id="IPR043425">
    <property type="entry name" value="NusG-like"/>
</dbReference>
<dbReference type="GO" id="GO:0032784">
    <property type="term" value="P:regulation of DNA-templated transcription elongation"/>
    <property type="evidence" value="ECO:0007669"/>
    <property type="project" value="InterPro"/>
</dbReference>
<evidence type="ECO:0000256" key="6">
    <source>
        <dbReference type="NCBIfam" id="TIGR00922"/>
    </source>
</evidence>
<dbReference type="GO" id="GO:0005829">
    <property type="term" value="C:cytosol"/>
    <property type="evidence" value="ECO:0007669"/>
    <property type="project" value="TreeGrafter"/>
</dbReference>
<evidence type="ECO:0000256" key="4">
    <source>
        <dbReference type="ARBA" id="ARBA00023163"/>
    </source>
</evidence>
<dbReference type="InterPro" id="IPR006645">
    <property type="entry name" value="NGN-like_dom"/>
</dbReference>
<dbReference type="InterPro" id="IPR015869">
    <property type="entry name" value="Transcrpt_antiterm_NusG_bac_CS"/>
</dbReference>
<evidence type="ECO:0000259" key="9">
    <source>
        <dbReference type="SMART" id="SM00739"/>
    </source>
</evidence>
<dbReference type="InterPro" id="IPR008991">
    <property type="entry name" value="Translation_prot_SH3-like_sf"/>
</dbReference>
<dbReference type="InterPro" id="IPR005824">
    <property type="entry name" value="KOW"/>
</dbReference>
<keyword evidence="3 5" id="KW-0805">Transcription regulation</keyword>
<dbReference type="NCBIfam" id="TIGR00922">
    <property type="entry name" value="nusG"/>
    <property type="match status" value="1"/>
</dbReference>
<evidence type="ECO:0000313" key="11">
    <source>
        <dbReference type="Proteomes" id="UP000179076"/>
    </source>
</evidence>
<dbReference type="Gene3D" id="2.30.30.30">
    <property type="match status" value="1"/>
</dbReference>
<dbReference type="CDD" id="cd09891">
    <property type="entry name" value="NGN_Bact_1"/>
    <property type="match status" value="1"/>
</dbReference>
<evidence type="ECO:0000256" key="1">
    <source>
        <dbReference type="ARBA" id="ARBA00022472"/>
    </source>
</evidence>
<dbReference type="FunFam" id="2.30.30.30:FF:000002">
    <property type="entry name" value="Transcription termination/antitermination factor NusG"/>
    <property type="match status" value="1"/>
</dbReference>
<dbReference type="InterPro" id="IPR047050">
    <property type="entry name" value="NGN"/>
</dbReference>
<protein>
    <recommendedName>
        <fullName evidence="5 6">Transcription termination/antitermination protein NusG</fullName>
    </recommendedName>
</protein>
<keyword evidence="2 5" id="KW-0889">Transcription antitermination</keyword>
<evidence type="ECO:0000313" key="10">
    <source>
        <dbReference type="EMBL" id="OGI62363.1"/>
    </source>
</evidence>
<dbReference type="Pfam" id="PF02357">
    <property type="entry name" value="NusG"/>
    <property type="match status" value="1"/>
</dbReference>
<dbReference type="PRINTS" id="PR00338">
    <property type="entry name" value="NUSGTNSCPFCT"/>
</dbReference>
<name>A0A1F6UYF7_9PROT</name>
<dbReference type="InterPro" id="IPR001062">
    <property type="entry name" value="Transcrpt_antiterm_NusG"/>
</dbReference>
<comment type="caution">
    <text evidence="10">The sequence shown here is derived from an EMBL/GenBank/DDBJ whole genome shotgun (WGS) entry which is preliminary data.</text>
</comment>
<gene>
    <name evidence="5" type="primary">nusG</name>
    <name evidence="10" type="ORF">A2W18_10855</name>
</gene>
<sequence>MSMRWYVVHTYSGFEKQVVRSLKEHIKNASMEDKFGEILLPTEEIVEMKSGQKRTSERKFFPGYVLVQMNMDDDTWHLVKNVPKVSGFIGGSGMKPTPISEKEADAIIRQVQEGVEKPKPKFSFAAGEQVRVTDGPFQDFNGMVEDVNYEKNKLRVSVSIFGRMTPVELDFSQVEKA</sequence>
<keyword evidence="4 5" id="KW-0804">Transcription</keyword>
<dbReference type="Gene3D" id="3.30.70.940">
    <property type="entry name" value="NusG, N-terminal domain"/>
    <property type="match status" value="1"/>
</dbReference>
<evidence type="ECO:0000256" key="7">
    <source>
        <dbReference type="RuleBase" id="RU000538"/>
    </source>
</evidence>